<reference evidence="6 7" key="1">
    <citation type="submission" date="2018-10" db="EMBL/GenBank/DDBJ databases">
        <title>Draft genome sequence of Bacillus salarius IM0101, isolated from a hypersaline soil in Inner Mongolia, China.</title>
        <authorList>
            <person name="Yamprayoonswat W."/>
            <person name="Boonvisut S."/>
            <person name="Jumpathong W."/>
            <person name="Sittihan S."/>
            <person name="Ruangsuj P."/>
            <person name="Wanthongcharoen S."/>
            <person name="Thongpramul N."/>
            <person name="Pimmason S."/>
            <person name="Yu B."/>
            <person name="Yasawong M."/>
        </authorList>
    </citation>
    <scope>NUCLEOTIDE SEQUENCE [LARGE SCALE GENOMIC DNA]</scope>
    <source>
        <strain evidence="6 7">IM0101</strain>
    </source>
</reference>
<dbReference type="InterPro" id="IPR020583">
    <property type="entry name" value="Inositol_monoP_metal-BS"/>
</dbReference>
<feature type="binding site" evidence="5">
    <location>
        <position position="84"/>
    </location>
    <ligand>
        <name>Mg(2+)</name>
        <dbReference type="ChEBI" id="CHEBI:18420"/>
        <label>1</label>
        <note>catalytic</note>
    </ligand>
</feature>
<keyword evidence="2 4" id="KW-0479">Metal-binding</keyword>
<dbReference type="EMBL" id="RBVX01000001">
    <property type="protein sequence ID" value="RSL35213.1"/>
    <property type="molecule type" value="Genomic_DNA"/>
</dbReference>
<evidence type="ECO:0000313" key="7">
    <source>
        <dbReference type="Proteomes" id="UP000275076"/>
    </source>
</evidence>
<dbReference type="PANTHER" id="PTHR43028:SF5">
    <property type="entry name" value="3'(2'),5'-BISPHOSPHATE NUCLEOTIDASE 1"/>
    <property type="match status" value="1"/>
</dbReference>
<dbReference type="Proteomes" id="UP000275076">
    <property type="component" value="Unassembled WGS sequence"/>
</dbReference>
<dbReference type="GO" id="GO:0000287">
    <property type="term" value="F:magnesium ion binding"/>
    <property type="evidence" value="ECO:0007669"/>
    <property type="project" value="UniProtKB-UniRule"/>
</dbReference>
<feature type="binding site" evidence="5">
    <location>
        <position position="61"/>
    </location>
    <ligand>
        <name>Mg(2+)</name>
        <dbReference type="ChEBI" id="CHEBI:18420"/>
        <label>1</label>
        <note>catalytic</note>
    </ligand>
</feature>
<dbReference type="EC" id="3.1.3.7" evidence="4"/>
<accession>A0A3R9QWZ4</accession>
<comment type="catalytic activity">
    <reaction evidence="1 4">
        <text>adenosine 3',5'-bisphosphate + H2O = AMP + phosphate</text>
        <dbReference type="Rhea" id="RHEA:10040"/>
        <dbReference type="ChEBI" id="CHEBI:15377"/>
        <dbReference type="ChEBI" id="CHEBI:43474"/>
        <dbReference type="ChEBI" id="CHEBI:58343"/>
        <dbReference type="ChEBI" id="CHEBI:456215"/>
        <dbReference type="EC" id="3.1.3.7"/>
    </reaction>
</comment>
<dbReference type="RefSeq" id="WP_125553622.1">
    <property type="nucleotide sequence ID" value="NZ_RBVX01000001.1"/>
</dbReference>
<dbReference type="NCBIfam" id="TIGR01331">
    <property type="entry name" value="bisphos_cysQ"/>
    <property type="match status" value="1"/>
</dbReference>
<dbReference type="Gene3D" id="3.40.190.80">
    <property type="match status" value="1"/>
</dbReference>
<dbReference type="HAMAP" id="MF_02095">
    <property type="entry name" value="CysQ"/>
    <property type="match status" value="1"/>
</dbReference>
<dbReference type="PROSITE" id="PS00629">
    <property type="entry name" value="IMP_1"/>
    <property type="match status" value="1"/>
</dbReference>
<feature type="binding site" evidence="4">
    <location>
        <position position="61"/>
    </location>
    <ligand>
        <name>substrate</name>
    </ligand>
</feature>
<keyword evidence="4 6" id="KW-0378">Hydrolase</keyword>
<comment type="subcellular location">
    <subcellularLocation>
        <location evidence="4">Cell membrane</location>
        <topology evidence="4">Peripheral membrane protein</topology>
        <orientation evidence="4">Cytoplasmic side</orientation>
    </subcellularLocation>
</comment>
<evidence type="ECO:0000256" key="3">
    <source>
        <dbReference type="ARBA" id="ARBA00022842"/>
    </source>
</evidence>
<dbReference type="PRINTS" id="PR00377">
    <property type="entry name" value="IMPHPHTASES"/>
</dbReference>
<comment type="caution">
    <text evidence="6">The sequence shown here is derived from an EMBL/GenBank/DDBJ whole genome shotgun (WGS) entry which is preliminary data.</text>
</comment>
<dbReference type="InterPro" id="IPR000760">
    <property type="entry name" value="Inositol_monophosphatase-like"/>
</dbReference>
<dbReference type="GO" id="GO:0050427">
    <property type="term" value="P:3'-phosphoadenosine 5'-phosphosulfate metabolic process"/>
    <property type="evidence" value="ECO:0007669"/>
    <property type="project" value="TreeGrafter"/>
</dbReference>
<dbReference type="GO" id="GO:0000103">
    <property type="term" value="P:sulfate assimilation"/>
    <property type="evidence" value="ECO:0007669"/>
    <property type="project" value="TreeGrafter"/>
</dbReference>
<dbReference type="CDD" id="cd01638">
    <property type="entry name" value="CysQ"/>
    <property type="match status" value="1"/>
</dbReference>
<keyword evidence="4" id="KW-0472">Membrane</keyword>
<feature type="binding site" evidence="4">
    <location>
        <begin position="83"/>
        <end position="86"/>
    </location>
    <ligand>
        <name>substrate</name>
    </ligand>
</feature>
<evidence type="ECO:0000256" key="2">
    <source>
        <dbReference type="ARBA" id="ARBA00022723"/>
    </source>
</evidence>
<feature type="binding site" evidence="5">
    <location>
        <position position="224"/>
    </location>
    <ligand>
        <name>Mg(2+)</name>
        <dbReference type="ChEBI" id="CHEBI:18420"/>
        <label>1</label>
        <note>catalytic</note>
    </ligand>
</feature>
<dbReference type="InterPro" id="IPR050725">
    <property type="entry name" value="CysQ/Inositol_MonoPase"/>
</dbReference>
<gene>
    <name evidence="4 6" type="primary">cysQ</name>
    <name evidence="6" type="ORF">D7Z54_01165</name>
</gene>
<evidence type="ECO:0000256" key="4">
    <source>
        <dbReference type="HAMAP-Rule" id="MF_02095"/>
    </source>
</evidence>
<dbReference type="OrthoDB" id="9772456at2"/>
<name>A0A3R9QWZ4_9BACI</name>
<evidence type="ECO:0000256" key="5">
    <source>
        <dbReference type="PIRSR" id="PIRSR600760-2"/>
    </source>
</evidence>
<dbReference type="GO" id="GO:0008441">
    <property type="term" value="F:3'(2'),5'-bisphosphate nucleotidase activity"/>
    <property type="evidence" value="ECO:0007669"/>
    <property type="project" value="UniProtKB-UniRule"/>
</dbReference>
<feature type="binding site" evidence="5">
    <location>
        <position position="81"/>
    </location>
    <ligand>
        <name>Mg(2+)</name>
        <dbReference type="ChEBI" id="CHEBI:18420"/>
        <label>1</label>
        <note>catalytic</note>
    </ligand>
</feature>
<proteinExistence type="inferred from homology"/>
<dbReference type="SUPFAM" id="SSF56655">
    <property type="entry name" value="Carbohydrate phosphatase"/>
    <property type="match status" value="1"/>
</dbReference>
<feature type="binding site" evidence="4">
    <location>
        <position position="81"/>
    </location>
    <ligand>
        <name>Mg(2+)</name>
        <dbReference type="ChEBI" id="CHEBI:18420"/>
        <label>1</label>
    </ligand>
</feature>
<dbReference type="InterPro" id="IPR006240">
    <property type="entry name" value="CysQ"/>
</dbReference>
<organism evidence="6 7">
    <name type="scientific">Salibacterium salarium</name>
    <dbReference type="NCBI Taxonomy" id="284579"/>
    <lineage>
        <taxon>Bacteria</taxon>
        <taxon>Bacillati</taxon>
        <taxon>Bacillota</taxon>
        <taxon>Bacilli</taxon>
        <taxon>Bacillales</taxon>
        <taxon>Bacillaceae</taxon>
    </lineage>
</organism>
<dbReference type="Gene3D" id="3.30.540.10">
    <property type="entry name" value="Fructose-1,6-Bisphosphatase, subunit A, domain 1"/>
    <property type="match status" value="1"/>
</dbReference>
<dbReference type="GO" id="GO:0005886">
    <property type="term" value="C:plasma membrane"/>
    <property type="evidence" value="ECO:0007669"/>
    <property type="project" value="UniProtKB-SubCell"/>
</dbReference>
<keyword evidence="3 4" id="KW-0460">Magnesium</keyword>
<feature type="binding site" evidence="4">
    <location>
        <position position="224"/>
    </location>
    <ligand>
        <name>Mg(2+)</name>
        <dbReference type="ChEBI" id="CHEBI:18420"/>
        <label>2</label>
    </ligand>
</feature>
<feature type="binding site" evidence="5">
    <location>
        <position position="83"/>
    </location>
    <ligand>
        <name>Mg(2+)</name>
        <dbReference type="ChEBI" id="CHEBI:18420"/>
        <label>1</label>
        <note>catalytic</note>
    </ligand>
</feature>
<keyword evidence="4" id="KW-1003">Cell membrane</keyword>
<dbReference type="AlphaFoldDB" id="A0A3R9QWZ4"/>
<sequence>MLKVIEAALDAGKRIMEIYEKDFDVEYKEDESPLTIADQTANEVITNALHKAFPDTPVLSEEGNQWSYKERSSWDEFFLVDPLDGTKEFIKKNGEFTVNIALVSHGAPCFGVIYAPALDILYIGDTALGAVKVEQALHVEGISDEKGWFKQGVSLPNVTSDNDTANIVASRSHMSEETKTFIQQIEKEYKTVQTLSTGSSLKLCLVAEGAADYYPRYAPTMEWDTGAGQAIVEASGGTVTVAGSDEFLSYNKENLKNPWFLAKR</sequence>
<protein>
    <recommendedName>
        <fullName evidence="4">3'(2'),5'-bisphosphate nucleotidase CysQ</fullName>
        <ecNumber evidence="4">3.1.3.7</ecNumber>
    </recommendedName>
    <alternativeName>
        <fullName evidence="4">3'(2'),5-bisphosphonucleoside 3'(2')-phosphohydrolase</fullName>
    </alternativeName>
    <alternativeName>
        <fullName evidence="4">3'-phosphoadenosine 5'-phosphate phosphatase</fullName>
        <shortName evidence="4">PAP phosphatase</shortName>
    </alternativeName>
</protein>
<feature type="binding site" evidence="4">
    <location>
        <position position="81"/>
    </location>
    <ligand>
        <name>Mg(2+)</name>
        <dbReference type="ChEBI" id="CHEBI:18420"/>
        <label>2</label>
    </ligand>
</feature>
<feature type="binding site" evidence="4">
    <location>
        <position position="84"/>
    </location>
    <ligand>
        <name>Mg(2+)</name>
        <dbReference type="ChEBI" id="CHEBI:18420"/>
        <label>2</label>
    </ligand>
</feature>
<comment type="cofactor">
    <cofactor evidence="4 5">
        <name>Mg(2+)</name>
        <dbReference type="ChEBI" id="CHEBI:18420"/>
    </cofactor>
</comment>
<keyword evidence="7" id="KW-1185">Reference proteome</keyword>
<comment type="similarity">
    <text evidence="4">Belongs to the inositol monophosphatase superfamily. CysQ family.</text>
</comment>
<dbReference type="Pfam" id="PF00459">
    <property type="entry name" value="Inositol_P"/>
    <property type="match status" value="1"/>
</dbReference>
<feature type="binding site" evidence="4">
    <location>
        <position position="224"/>
    </location>
    <ligand>
        <name>substrate</name>
    </ligand>
</feature>
<feature type="binding site" evidence="4">
    <location>
        <position position="83"/>
    </location>
    <ligand>
        <name>Mg(2+)</name>
        <dbReference type="ChEBI" id="CHEBI:18420"/>
        <label>1</label>
    </ligand>
</feature>
<evidence type="ECO:0000256" key="1">
    <source>
        <dbReference type="ARBA" id="ARBA00001625"/>
    </source>
</evidence>
<feature type="binding site" evidence="4">
    <location>
        <position position="61"/>
    </location>
    <ligand>
        <name>Mg(2+)</name>
        <dbReference type="ChEBI" id="CHEBI:18420"/>
        <label>1</label>
    </ligand>
</feature>
<evidence type="ECO:0000313" key="6">
    <source>
        <dbReference type="EMBL" id="RSL35213.1"/>
    </source>
</evidence>
<dbReference type="PANTHER" id="PTHR43028">
    <property type="entry name" value="3'(2'),5'-BISPHOSPHATE NUCLEOTIDASE 1"/>
    <property type="match status" value="1"/>
</dbReference>
<comment type="function">
    <text evidence="4">Converts adenosine-3',5'-bisphosphate (PAP) to AMP.</text>
</comment>